<dbReference type="InterPro" id="IPR036052">
    <property type="entry name" value="TrpB-like_PALP_sf"/>
</dbReference>
<dbReference type="GO" id="GO:0030170">
    <property type="term" value="F:pyridoxal phosphate binding"/>
    <property type="evidence" value="ECO:0007669"/>
    <property type="project" value="InterPro"/>
</dbReference>
<dbReference type="GO" id="GO:0006520">
    <property type="term" value="P:amino acid metabolic process"/>
    <property type="evidence" value="ECO:0007669"/>
    <property type="project" value="InterPro"/>
</dbReference>
<dbReference type="AlphaFoldDB" id="A0A0P7A5X8"/>
<keyword evidence="2" id="KW-0663">Pyridoxal phosphate</keyword>
<comment type="cofactor">
    <cofactor evidence="1">
        <name>pyridoxal 5'-phosphate</name>
        <dbReference type="ChEBI" id="CHEBI:597326"/>
    </cofactor>
</comment>
<dbReference type="PROSITE" id="PS00165">
    <property type="entry name" value="DEHYDRATASE_SER_THR"/>
    <property type="match status" value="1"/>
</dbReference>
<dbReference type="InterPro" id="IPR000634">
    <property type="entry name" value="Ser/Thr_deHydtase_PyrdxlP-BS"/>
</dbReference>
<gene>
    <name evidence="3" type="ORF">I595_1695</name>
</gene>
<proteinExistence type="predicted"/>
<reference evidence="3 4" key="1">
    <citation type="submission" date="2015-09" db="EMBL/GenBank/DDBJ databases">
        <title>Genome sequence of the marine flavobacterium Croceitalea dokdonensis DOKDO 023 that contains proton- and sodium-pumping rhodopsins.</title>
        <authorList>
            <person name="Kwon S.-K."/>
            <person name="Lee H.K."/>
            <person name="Kwak M.-J."/>
            <person name="Kim J.F."/>
        </authorList>
    </citation>
    <scope>NUCLEOTIDE SEQUENCE [LARGE SCALE GENOMIC DNA]</scope>
    <source>
        <strain evidence="3 4">DOKDO 023</strain>
    </source>
</reference>
<dbReference type="PATRIC" id="fig|1300341.3.peg.1879"/>
<dbReference type="Proteomes" id="UP000050280">
    <property type="component" value="Unassembled WGS sequence"/>
</dbReference>
<comment type="caution">
    <text evidence="3">The sequence shown here is derived from an EMBL/GenBank/DDBJ whole genome shotgun (WGS) entry which is preliminary data.</text>
</comment>
<dbReference type="Gene3D" id="3.40.50.1100">
    <property type="match status" value="2"/>
</dbReference>
<dbReference type="EMBL" id="LDJX01000003">
    <property type="protein sequence ID" value="KPM32046.1"/>
    <property type="molecule type" value="Genomic_DNA"/>
</dbReference>
<evidence type="ECO:0000313" key="3">
    <source>
        <dbReference type="EMBL" id="KPM32046.1"/>
    </source>
</evidence>
<dbReference type="SUPFAM" id="SSF53686">
    <property type="entry name" value="Tryptophan synthase beta subunit-like PLP-dependent enzymes"/>
    <property type="match status" value="1"/>
</dbReference>
<name>A0A0P7A5X8_9FLAO</name>
<evidence type="ECO:0000313" key="4">
    <source>
        <dbReference type="Proteomes" id="UP000050280"/>
    </source>
</evidence>
<organism evidence="3 4">
    <name type="scientific">Croceitalea dokdonensis DOKDO 023</name>
    <dbReference type="NCBI Taxonomy" id="1300341"/>
    <lineage>
        <taxon>Bacteria</taxon>
        <taxon>Pseudomonadati</taxon>
        <taxon>Bacteroidota</taxon>
        <taxon>Flavobacteriia</taxon>
        <taxon>Flavobacteriales</taxon>
        <taxon>Flavobacteriaceae</taxon>
        <taxon>Croceitalea</taxon>
    </lineage>
</organism>
<dbReference type="STRING" id="1300341.I595_1695"/>
<protein>
    <submittedName>
        <fullName evidence="3">Threonine dehydratase</fullName>
    </submittedName>
</protein>
<accession>A0A0P7A5X8</accession>
<evidence type="ECO:0000256" key="1">
    <source>
        <dbReference type="ARBA" id="ARBA00001933"/>
    </source>
</evidence>
<keyword evidence="4" id="KW-1185">Reference proteome</keyword>
<sequence length="38" mass="4717">MFFDGRYSKKYEANIFFKREDLQEVRSYKIRGAYNKMS</sequence>
<evidence type="ECO:0000256" key="2">
    <source>
        <dbReference type="ARBA" id="ARBA00022898"/>
    </source>
</evidence>